<reference evidence="2" key="1">
    <citation type="journal article" date="2021" name="mSystems">
        <title>Bacteria and Archaea Synergistically Convert Glycine Betaine to Biogenic Methane in the Formosa Cold Seep of the South China Sea.</title>
        <authorList>
            <person name="Li L."/>
            <person name="Zhang W."/>
            <person name="Zhang S."/>
            <person name="Song L."/>
            <person name="Sun Q."/>
            <person name="Zhang H."/>
            <person name="Xiang H."/>
            <person name="Dong X."/>
        </authorList>
    </citation>
    <scope>NUCLEOTIDE SEQUENCE</scope>
    <source>
        <strain evidence="2">ZWT</strain>
    </source>
</reference>
<keyword evidence="3" id="KW-1185">Reference proteome</keyword>
<dbReference type="CDD" id="cd04301">
    <property type="entry name" value="NAT_SF"/>
    <property type="match status" value="1"/>
</dbReference>
<dbReference type="RefSeq" id="WP_250861016.1">
    <property type="nucleotide sequence ID" value="NZ_JAGSOJ010000004.1"/>
</dbReference>
<dbReference type="SUPFAM" id="SSF55729">
    <property type="entry name" value="Acyl-CoA N-acyltransferases (Nat)"/>
    <property type="match status" value="1"/>
</dbReference>
<protein>
    <submittedName>
        <fullName evidence="2">GNAT family N-acetyltransferase</fullName>
    </submittedName>
</protein>
<feature type="domain" description="N-acetyltransferase" evidence="1">
    <location>
        <begin position="12"/>
        <end position="170"/>
    </location>
</feature>
<dbReference type="InterPro" id="IPR016181">
    <property type="entry name" value="Acyl_CoA_acyltransferase"/>
</dbReference>
<proteinExistence type="predicted"/>
<accession>A0A9J6P513</accession>
<sequence length="187" mass="22063">MRYFKKLDGERLYLSPMNVEDYEIYTKWMNDLNVTINLGNFATNVSTSKEKEAVERLANEESNFAIVLKDEDKLIGNCSLFQIDNIHRKAELGIFIGEEEHRGNGYGVEAIELILSHGFKVLGLNNIMLRVFSFNERAIRAYEKIGFKEIGRRREAYYINNKYFDEIYMDIVQREYECKYLDDILPR</sequence>
<dbReference type="PROSITE" id="PS51186">
    <property type="entry name" value="GNAT"/>
    <property type="match status" value="1"/>
</dbReference>
<dbReference type="AlphaFoldDB" id="A0A9J6P513"/>
<evidence type="ECO:0000259" key="1">
    <source>
        <dbReference type="PROSITE" id="PS51186"/>
    </source>
</evidence>
<gene>
    <name evidence="2" type="ORF">KDK92_19250</name>
</gene>
<dbReference type="EMBL" id="JAGSOJ010000004">
    <property type="protein sequence ID" value="MCM1991882.1"/>
    <property type="molecule type" value="Genomic_DNA"/>
</dbReference>
<evidence type="ECO:0000313" key="2">
    <source>
        <dbReference type="EMBL" id="MCM1991882.1"/>
    </source>
</evidence>
<dbReference type="PANTHER" id="PTHR43415:SF3">
    <property type="entry name" value="GNAT-FAMILY ACETYLTRANSFERASE"/>
    <property type="match status" value="1"/>
</dbReference>
<evidence type="ECO:0000313" key="3">
    <source>
        <dbReference type="Proteomes" id="UP001056429"/>
    </source>
</evidence>
<dbReference type="PANTHER" id="PTHR43415">
    <property type="entry name" value="SPERMIDINE N(1)-ACETYLTRANSFERASE"/>
    <property type="match status" value="1"/>
</dbReference>
<reference evidence="2" key="2">
    <citation type="submission" date="2021-04" db="EMBL/GenBank/DDBJ databases">
        <authorList>
            <person name="Dong X."/>
        </authorList>
    </citation>
    <scope>NUCLEOTIDE SEQUENCE</scope>
    <source>
        <strain evidence="2">ZWT</strain>
    </source>
</reference>
<dbReference type="Pfam" id="PF13302">
    <property type="entry name" value="Acetyltransf_3"/>
    <property type="match status" value="1"/>
</dbReference>
<organism evidence="2 3">
    <name type="scientific">Oceanirhabdus seepicola</name>
    <dbReference type="NCBI Taxonomy" id="2828781"/>
    <lineage>
        <taxon>Bacteria</taxon>
        <taxon>Bacillati</taxon>
        <taxon>Bacillota</taxon>
        <taxon>Clostridia</taxon>
        <taxon>Eubacteriales</taxon>
        <taxon>Clostridiaceae</taxon>
        <taxon>Oceanirhabdus</taxon>
    </lineage>
</organism>
<comment type="caution">
    <text evidence="2">The sequence shown here is derived from an EMBL/GenBank/DDBJ whole genome shotgun (WGS) entry which is preliminary data.</text>
</comment>
<dbReference type="Gene3D" id="3.40.630.30">
    <property type="match status" value="1"/>
</dbReference>
<dbReference type="Proteomes" id="UP001056429">
    <property type="component" value="Unassembled WGS sequence"/>
</dbReference>
<dbReference type="InterPro" id="IPR000182">
    <property type="entry name" value="GNAT_dom"/>
</dbReference>
<dbReference type="GO" id="GO:0016747">
    <property type="term" value="F:acyltransferase activity, transferring groups other than amino-acyl groups"/>
    <property type="evidence" value="ECO:0007669"/>
    <property type="project" value="InterPro"/>
</dbReference>
<name>A0A9J6P513_9CLOT</name>